<name>A0A368S1G9_SETIT</name>
<proteinExistence type="predicted"/>
<reference evidence="1" key="2">
    <citation type="submission" date="2015-07" db="EMBL/GenBank/DDBJ databases">
        <authorList>
            <person name="Noorani M."/>
        </authorList>
    </citation>
    <scope>NUCLEOTIDE SEQUENCE</scope>
    <source>
        <strain evidence="1">Yugu1</strain>
    </source>
</reference>
<dbReference type="EMBL" id="CM003534">
    <property type="protein sequence ID" value="RCV36249.1"/>
    <property type="molecule type" value="Genomic_DNA"/>
</dbReference>
<organism evidence="1">
    <name type="scientific">Setaria italica</name>
    <name type="common">Foxtail millet</name>
    <name type="synonym">Panicum italicum</name>
    <dbReference type="NCBI Taxonomy" id="4555"/>
    <lineage>
        <taxon>Eukaryota</taxon>
        <taxon>Viridiplantae</taxon>
        <taxon>Streptophyta</taxon>
        <taxon>Embryophyta</taxon>
        <taxon>Tracheophyta</taxon>
        <taxon>Spermatophyta</taxon>
        <taxon>Magnoliopsida</taxon>
        <taxon>Liliopsida</taxon>
        <taxon>Poales</taxon>
        <taxon>Poaceae</taxon>
        <taxon>PACMAD clade</taxon>
        <taxon>Panicoideae</taxon>
        <taxon>Panicodae</taxon>
        <taxon>Paniceae</taxon>
        <taxon>Cenchrinae</taxon>
        <taxon>Setaria</taxon>
    </lineage>
</organism>
<accession>A0A368S1G9</accession>
<evidence type="ECO:0000313" key="1">
    <source>
        <dbReference type="EMBL" id="RCV36249.1"/>
    </source>
</evidence>
<gene>
    <name evidence="1" type="ORF">SETIT_7G303400v2</name>
</gene>
<protein>
    <submittedName>
        <fullName evidence="1">Uncharacterized protein</fullName>
    </submittedName>
</protein>
<sequence>MGAEAPPPPRLPTSLTRGHGKLRCACLRWRTRPVSMVFLDRHGLRVLLSGVLVELVTKMAWRTSTMLFLFFAGTASASSLSRDCREEHRADDVFNVKCFDVKQGTQETNENENCCNFIDP</sequence>
<reference evidence="1" key="1">
    <citation type="journal article" date="2012" name="Nat. Biotechnol.">
        <title>Reference genome sequence of the model plant Setaria.</title>
        <authorList>
            <person name="Bennetzen J.L."/>
            <person name="Schmutz J."/>
            <person name="Wang H."/>
            <person name="Percifield R."/>
            <person name="Hawkins J."/>
            <person name="Pontaroli A.C."/>
            <person name="Estep M."/>
            <person name="Feng L."/>
            <person name="Vaughn J.N."/>
            <person name="Grimwood J."/>
            <person name="Jenkins J."/>
            <person name="Barry K."/>
            <person name="Lindquist E."/>
            <person name="Hellsten U."/>
            <person name="Deshpande S."/>
            <person name="Wang X."/>
            <person name="Wu X."/>
            <person name="Mitros T."/>
            <person name="Triplett J."/>
            <person name="Yang X."/>
            <person name="Ye C.Y."/>
            <person name="Mauro-Herrera M."/>
            <person name="Wang L."/>
            <person name="Li P."/>
            <person name="Sharma M."/>
            <person name="Sharma R."/>
            <person name="Ronald P.C."/>
            <person name="Panaud O."/>
            <person name="Kellogg E.A."/>
            <person name="Brutnell T.P."/>
            <person name="Doust A.N."/>
            <person name="Tuskan G.A."/>
            <person name="Rokhsar D."/>
            <person name="Devos K.M."/>
        </authorList>
    </citation>
    <scope>NUCLEOTIDE SEQUENCE [LARGE SCALE GENOMIC DNA]</scope>
    <source>
        <strain evidence="1">Yugu1</strain>
    </source>
</reference>
<dbReference type="AlphaFoldDB" id="A0A368S1G9"/>